<name>A0ACC2NWR8_9HYME</name>
<dbReference type="Proteomes" id="UP001239111">
    <property type="component" value="Chromosome 2"/>
</dbReference>
<gene>
    <name evidence="1" type="ORF">QAD02_011089</name>
</gene>
<proteinExistence type="predicted"/>
<accession>A0ACC2NWR8</accession>
<protein>
    <submittedName>
        <fullName evidence="1">Uncharacterized protein</fullName>
    </submittedName>
</protein>
<evidence type="ECO:0000313" key="2">
    <source>
        <dbReference type="Proteomes" id="UP001239111"/>
    </source>
</evidence>
<organism evidence="1 2">
    <name type="scientific">Eretmocerus hayati</name>
    <dbReference type="NCBI Taxonomy" id="131215"/>
    <lineage>
        <taxon>Eukaryota</taxon>
        <taxon>Metazoa</taxon>
        <taxon>Ecdysozoa</taxon>
        <taxon>Arthropoda</taxon>
        <taxon>Hexapoda</taxon>
        <taxon>Insecta</taxon>
        <taxon>Pterygota</taxon>
        <taxon>Neoptera</taxon>
        <taxon>Endopterygota</taxon>
        <taxon>Hymenoptera</taxon>
        <taxon>Apocrita</taxon>
        <taxon>Proctotrupomorpha</taxon>
        <taxon>Chalcidoidea</taxon>
        <taxon>Aphelinidae</taxon>
        <taxon>Aphelininae</taxon>
        <taxon>Eretmocerus</taxon>
    </lineage>
</organism>
<reference evidence="1" key="1">
    <citation type="submission" date="2023-04" db="EMBL/GenBank/DDBJ databases">
        <title>A chromosome-level genome assembly of the parasitoid wasp Eretmocerus hayati.</title>
        <authorList>
            <person name="Zhong Y."/>
            <person name="Liu S."/>
            <person name="Liu Y."/>
        </authorList>
    </citation>
    <scope>NUCLEOTIDE SEQUENCE</scope>
    <source>
        <strain evidence="1">ZJU_SS_LIU_2023</strain>
    </source>
</reference>
<dbReference type="EMBL" id="CM056742">
    <property type="protein sequence ID" value="KAJ8675303.1"/>
    <property type="molecule type" value="Genomic_DNA"/>
</dbReference>
<sequence length="292" mass="33537">MVTHNEPMTFQDVLKSHLYLQTLVIIILLYVLLLIVLKYSLNTSWSSLAMEYVRVLVGAATVAHPEGSPRRLVFVFLISAMAIVTTSFQGYLSAMVTSPDNKPIVDSLADLIESKLIPSGSSSTKDTIPSKYWSNRYSVIEDHRECLRLMLNSTPIACIINEVHMPNTFYDNPRVHISINNFLERSLSFTFTDDSPLLNRMNHILSRMQEAGFFDLFWNKRRVRVDFNNGERISDGSFMYENQVMIIYSLCTAWSVSVIVFIIEIAYFNLKRSNPTVKTRPHQVIRTRRVLV</sequence>
<evidence type="ECO:0000313" key="1">
    <source>
        <dbReference type="EMBL" id="KAJ8675303.1"/>
    </source>
</evidence>
<keyword evidence="2" id="KW-1185">Reference proteome</keyword>
<comment type="caution">
    <text evidence="1">The sequence shown here is derived from an EMBL/GenBank/DDBJ whole genome shotgun (WGS) entry which is preliminary data.</text>
</comment>